<dbReference type="EMBL" id="ABJB010945790">
    <property type="status" value="NOT_ANNOTATED_CDS"/>
    <property type="molecule type" value="Genomic_DNA"/>
</dbReference>
<dbReference type="AlphaFoldDB" id="B7QGW4"/>
<organism>
    <name type="scientific">Ixodes scapularis</name>
    <name type="common">Black-legged tick</name>
    <name type="synonym">Deer tick</name>
    <dbReference type="NCBI Taxonomy" id="6945"/>
    <lineage>
        <taxon>Eukaryota</taxon>
        <taxon>Metazoa</taxon>
        <taxon>Ecdysozoa</taxon>
        <taxon>Arthropoda</taxon>
        <taxon>Chelicerata</taxon>
        <taxon>Arachnida</taxon>
        <taxon>Acari</taxon>
        <taxon>Parasitiformes</taxon>
        <taxon>Ixodida</taxon>
        <taxon>Ixodoidea</taxon>
        <taxon>Ixodidae</taxon>
        <taxon>Ixodinae</taxon>
        <taxon>Ixodes</taxon>
    </lineage>
</organism>
<reference evidence="3" key="2">
    <citation type="submission" date="2020-05" db="UniProtKB">
        <authorList>
            <consortium name="EnsemblMetazoa"/>
        </authorList>
    </citation>
    <scope>IDENTIFICATION</scope>
    <source>
        <strain evidence="3">wikel</strain>
    </source>
</reference>
<gene>
    <name evidence="2" type="ORF">IscW_ISCW013615</name>
</gene>
<keyword evidence="4" id="KW-1185">Reference proteome</keyword>
<proteinExistence type="predicted"/>
<evidence type="ECO:0000313" key="4">
    <source>
        <dbReference type="Proteomes" id="UP000001555"/>
    </source>
</evidence>
<sequence>MMKKEGSYVHRNLRNRRCVLGRIAMTPKQGQLAHESSPPARFCDVTSAGGGGSRRWSSSMASLGTDDDPDSFGLGMRRGRTSNHVSILLLVAREIRHTIR</sequence>
<protein>
    <submittedName>
        <fullName evidence="2 3">Uncharacterized protein</fullName>
    </submittedName>
</protein>
<feature type="region of interest" description="Disordered" evidence="1">
    <location>
        <begin position="29"/>
        <end position="77"/>
    </location>
</feature>
<name>B7QGW4_IXOSC</name>
<dbReference type="EnsemblMetazoa" id="ISCW013615-RA">
    <property type="protein sequence ID" value="ISCW013615-PA"/>
    <property type="gene ID" value="ISCW013615"/>
</dbReference>
<evidence type="ECO:0000313" key="2">
    <source>
        <dbReference type="EMBL" id="EEC18087.1"/>
    </source>
</evidence>
<dbReference type="PaxDb" id="6945-B7QGW4"/>
<reference evidence="2 4" key="1">
    <citation type="submission" date="2008-03" db="EMBL/GenBank/DDBJ databases">
        <title>Annotation of Ixodes scapularis.</title>
        <authorList>
            <consortium name="Ixodes scapularis Genome Project Consortium"/>
            <person name="Caler E."/>
            <person name="Hannick L.I."/>
            <person name="Bidwell S."/>
            <person name="Joardar V."/>
            <person name="Thiagarajan M."/>
            <person name="Amedeo P."/>
            <person name="Galinsky K.J."/>
            <person name="Schobel S."/>
            <person name="Inman J."/>
            <person name="Hostetler J."/>
            <person name="Miller J."/>
            <person name="Hammond M."/>
            <person name="Megy K."/>
            <person name="Lawson D."/>
            <person name="Kodira C."/>
            <person name="Sutton G."/>
            <person name="Meyer J."/>
            <person name="Hill C.A."/>
            <person name="Birren B."/>
            <person name="Nene V."/>
            <person name="Collins F."/>
            <person name="Alarcon-Chaidez F."/>
            <person name="Wikel S."/>
            <person name="Strausberg R."/>
        </authorList>
    </citation>
    <scope>NUCLEOTIDE SEQUENCE [LARGE SCALE GENOMIC DNA]</scope>
    <source>
        <strain evidence="4">Wikel</strain>
        <strain evidence="2">Wikel colony</strain>
    </source>
</reference>
<evidence type="ECO:0000313" key="3">
    <source>
        <dbReference type="EnsemblMetazoa" id="ISCW013615-PA"/>
    </source>
</evidence>
<dbReference type="Proteomes" id="UP000001555">
    <property type="component" value="Unassembled WGS sequence"/>
</dbReference>
<dbReference type="EMBL" id="DS934999">
    <property type="protein sequence ID" value="EEC18087.1"/>
    <property type="molecule type" value="Genomic_DNA"/>
</dbReference>
<accession>B7QGW4</accession>
<dbReference type="HOGENOM" id="CLU_2309099_0_0_1"/>
<dbReference type="InParanoid" id="B7QGW4"/>
<dbReference type="VEuPathDB" id="VectorBase:ISCW013615"/>
<dbReference type="VEuPathDB" id="VectorBase:ISCI013615"/>
<evidence type="ECO:0000256" key="1">
    <source>
        <dbReference type="SAM" id="MobiDB-lite"/>
    </source>
</evidence>
<feature type="compositionally biased region" description="Low complexity" evidence="1">
    <location>
        <begin position="54"/>
        <end position="64"/>
    </location>
</feature>